<keyword evidence="1" id="KW-0418">Kinase</keyword>
<dbReference type="PANTHER" id="PTHR35526">
    <property type="entry name" value="ANTI-SIGMA-F FACTOR RSBW-RELATED"/>
    <property type="match status" value="1"/>
</dbReference>
<evidence type="ECO:0000256" key="1">
    <source>
        <dbReference type="ARBA" id="ARBA00022527"/>
    </source>
</evidence>
<comment type="caution">
    <text evidence="3">The sequence shown here is derived from an EMBL/GenBank/DDBJ whole genome shotgun (WGS) entry which is preliminary data.</text>
</comment>
<dbReference type="InterPro" id="IPR036890">
    <property type="entry name" value="HATPase_C_sf"/>
</dbReference>
<dbReference type="Pfam" id="PF13581">
    <property type="entry name" value="HATPase_c_2"/>
    <property type="match status" value="1"/>
</dbReference>
<evidence type="ECO:0000313" key="4">
    <source>
        <dbReference type="Proteomes" id="UP000561011"/>
    </source>
</evidence>
<dbReference type="RefSeq" id="WP_056131524.1">
    <property type="nucleotide sequence ID" value="NZ_JACBYE010000046.1"/>
</dbReference>
<dbReference type="PANTHER" id="PTHR35526:SF3">
    <property type="entry name" value="ANTI-SIGMA-F FACTOR RSBW"/>
    <property type="match status" value="1"/>
</dbReference>
<name>A0A853EZ38_9MICO</name>
<dbReference type="GO" id="GO:0005524">
    <property type="term" value="F:ATP binding"/>
    <property type="evidence" value="ECO:0007669"/>
    <property type="project" value="UniProtKB-KW"/>
</dbReference>
<evidence type="ECO:0000259" key="2">
    <source>
        <dbReference type="Pfam" id="PF13581"/>
    </source>
</evidence>
<keyword evidence="4" id="KW-1185">Reference proteome</keyword>
<sequence>MSEIRSARPPADFTEVRHWILDSVDGLAKLRGSLFRELTGTPYLGSSSLDEIPEKMVLVTSELATNALRHGKPPTIVTLMVNGDEHLLDVADHDTSSVPALAEEREPGEGGFGLMLAQQLALDVGWYVSETTKHIWARFSPAHATPEGRPGASAEIPQS</sequence>
<dbReference type="EMBL" id="JACBYE010000046">
    <property type="protein sequence ID" value="NYS94852.1"/>
    <property type="molecule type" value="Genomic_DNA"/>
</dbReference>
<dbReference type="AlphaFoldDB" id="A0A853EZ38"/>
<dbReference type="Gene3D" id="3.30.565.10">
    <property type="entry name" value="Histidine kinase-like ATPase, C-terminal domain"/>
    <property type="match status" value="1"/>
</dbReference>
<dbReference type="CDD" id="cd16936">
    <property type="entry name" value="HATPase_RsbW-like"/>
    <property type="match status" value="1"/>
</dbReference>
<accession>A0A853EZ38</accession>
<dbReference type="GO" id="GO:0004674">
    <property type="term" value="F:protein serine/threonine kinase activity"/>
    <property type="evidence" value="ECO:0007669"/>
    <property type="project" value="UniProtKB-KW"/>
</dbReference>
<evidence type="ECO:0000313" key="3">
    <source>
        <dbReference type="EMBL" id="NYS94852.1"/>
    </source>
</evidence>
<organism evidence="3 4">
    <name type="scientific">Sanguibacter inulinus</name>
    <dbReference type="NCBI Taxonomy" id="60922"/>
    <lineage>
        <taxon>Bacteria</taxon>
        <taxon>Bacillati</taxon>
        <taxon>Actinomycetota</taxon>
        <taxon>Actinomycetes</taxon>
        <taxon>Micrococcales</taxon>
        <taxon>Sanguibacteraceae</taxon>
        <taxon>Sanguibacter</taxon>
    </lineage>
</organism>
<keyword evidence="1" id="KW-0723">Serine/threonine-protein kinase</keyword>
<dbReference type="InterPro" id="IPR050267">
    <property type="entry name" value="Anti-sigma-factor_SerPK"/>
</dbReference>
<gene>
    <name evidence="3" type="ORF">HZZ10_15145</name>
</gene>
<dbReference type="Proteomes" id="UP000561011">
    <property type="component" value="Unassembled WGS sequence"/>
</dbReference>
<dbReference type="SUPFAM" id="SSF55874">
    <property type="entry name" value="ATPase domain of HSP90 chaperone/DNA topoisomerase II/histidine kinase"/>
    <property type="match status" value="1"/>
</dbReference>
<dbReference type="InterPro" id="IPR003594">
    <property type="entry name" value="HATPase_dom"/>
</dbReference>
<keyword evidence="1" id="KW-0808">Transferase</keyword>
<keyword evidence="3" id="KW-0547">Nucleotide-binding</keyword>
<reference evidence="3 4" key="1">
    <citation type="submission" date="2020-07" db="EMBL/GenBank/DDBJ databases">
        <title>MOT database genomes.</title>
        <authorList>
            <person name="Joseph S."/>
            <person name="Aduse-Opoku J."/>
            <person name="Hashim A."/>
            <person name="Wade W."/>
            <person name="Curtis M."/>
        </authorList>
    </citation>
    <scope>NUCLEOTIDE SEQUENCE [LARGE SCALE GENOMIC DNA]</scope>
    <source>
        <strain evidence="3 4">DSM 100099</strain>
    </source>
</reference>
<feature type="domain" description="Histidine kinase/HSP90-like ATPase" evidence="2">
    <location>
        <begin position="54"/>
        <end position="137"/>
    </location>
</feature>
<keyword evidence="3" id="KW-0067">ATP-binding</keyword>
<protein>
    <submittedName>
        <fullName evidence="3">ATP-binding protein</fullName>
    </submittedName>
</protein>
<proteinExistence type="predicted"/>